<dbReference type="InterPro" id="IPR018624">
    <property type="entry name" value="Sec66"/>
</dbReference>
<dbReference type="GO" id="GO:0031204">
    <property type="term" value="P:post-translational protein targeting to membrane, translocation"/>
    <property type="evidence" value="ECO:0007669"/>
    <property type="project" value="InterPro"/>
</dbReference>
<dbReference type="OMA" id="KPGWNIF"/>
<accession>J9D2P5</accession>
<dbReference type="PANTHER" id="PTHR28229">
    <property type="entry name" value="TRANSLOCATION PROTEIN SEC66"/>
    <property type="match status" value="1"/>
</dbReference>
<dbReference type="GO" id="GO:0031207">
    <property type="term" value="C:Sec62/Sec63 complex"/>
    <property type="evidence" value="ECO:0007669"/>
    <property type="project" value="InterPro"/>
</dbReference>
<dbReference type="Pfam" id="PF09802">
    <property type="entry name" value="Sec66"/>
    <property type="match status" value="1"/>
</dbReference>
<gene>
    <name evidence="2" type="ORF">EDEG_00341</name>
</gene>
<dbReference type="PANTHER" id="PTHR28229:SF1">
    <property type="entry name" value="TRANSLOCATION PROTEIN SEC66"/>
    <property type="match status" value="1"/>
</dbReference>
<organism evidence="2 3">
    <name type="scientific">Edhazardia aedis (strain USNM 41457)</name>
    <name type="common">Microsporidian parasite</name>
    <dbReference type="NCBI Taxonomy" id="1003232"/>
    <lineage>
        <taxon>Eukaryota</taxon>
        <taxon>Fungi</taxon>
        <taxon>Fungi incertae sedis</taxon>
        <taxon>Microsporidia</taxon>
        <taxon>Edhazardia</taxon>
    </lineage>
</organism>
<reference evidence="3" key="2">
    <citation type="submission" date="2015-07" db="EMBL/GenBank/DDBJ databases">
        <title>Contrasting host-pathogen interactions and genome evolution in two generalist and specialist microsporidian pathogens of mosquitoes.</title>
        <authorList>
            <consortium name="The Broad Institute Genomics Platform"/>
            <consortium name="The Broad Institute Genome Sequencing Center for Infectious Disease"/>
            <person name="Cuomo C.A."/>
            <person name="Sanscrainte N.D."/>
            <person name="Goldberg J.M."/>
            <person name="Heiman D."/>
            <person name="Young S."/>
            <person name="Zeng Q."/>
            <person name="Becnel J.J."/>
            <person name="Birren B.W."/>
        </authorList>
    </citation>
    <scope>NUCLEOTIDE SEQUENCE [LARGE SCALE GENOMIC DNA]</scope>
    <source>
        <strain evidence="3">USNM 41457</strain>
    </source>
</reference>
<evidence type="ECO:0000313" key="3">
    <source>
        <dbReference type="Proteomes" id="UP000003163"/>
    </source>
</evidence>
<sequence>MIVVLLICFSCMIIALTFRKKNDAFSNRTGLNDNFELMKYFDLKDQGVSNAVLQKHLLNAAIELERRKYDVAIEKDNIQELNQEKIIGHNLWKELSRQEKIHFIEKNHIEAEAEEMKEGWGSKIFDEAYSLFNKKRKDIEKTKKIINVYEDKLEIKKQDLLTRELIKNLKNGTIPIY</sequence>
<evidence type="ECO:0000313" key="2">
    <source>
        <dbReference type="EMBL" id="EJW01854.1"/>
    </source>
</evidence>
<keyword evidence="1" id="KW-0732">Signal</keyword>
<feature type="chain" id="PRO_5012022824" evidence="1">
    <location>
        <begin position="16"/>
        <end position="177"/>
    </location>
</feature>
<feature type="signal peptide" evidence="1">
    <location>
        <begin position="1"/>
        <end position="15"/>
    </location>
</feature>
<dbReference type="VEuPathDB" id="MicrosporidiaDB:EDEG_00341"/>
<dbReference type="EMBL" id="AFBI03000003">
    <property type="protein sequence ID" value="EJW01854.1"/>
    <property type="molecule type" value="Genomic_DNA"/>
</dbReference>
<dbReference type="HOGENOM" id="CLU_133988_0_0_1"/>
<proteinExistence type="predicted"/>
<name>J9D2P5_EDHAE</name>
<protein>
    <submittedName>
        <fullName evidence="2">Uncharacterized protein</fullName>
    </submittedName>
</protein>
<dbReference type="AlphaFoldDB" id="J9D2P5"/>
<dbReference type="Proteomes" id="UP000003163">
    <property type="component" value="Unassembled WGS sequence"/>
</dbReference>
<evidence type="ECO:0000256" key="1">
    <source>
        <dbReference type="SAM" id="SignalP"/>
    </source>
</evidence>
<keyword evidence="3" id="KW-1185">Reference proteome</keyword>
<dbReference type="InParanoid" id="J9D2P5"/>
<comment type="caution">
    <text evidence="2">The sequence shown here is derived from an EMBL/GenBank/DDBJ whole genome shotgun (WGS) entry which is preliminary data.</text>
</comment>
<reference evidence="2 3" key="1">
    <citation type="submission" date="2011-08" db="EMBL/GenBank/DDBJ databases">
        <authorList>
            <person name="Liu Z.J."/>
            <person name="Shi F.L."/>
            <person name="Lu J.Q."/>
            <person name="Li M."/>
            <person name="Wang Z.L."/>
        </authorList>
    </citation>
    <scope>NUCLEOTIDE SEQUENCE [LARGE SCALE GENOMIC DNA]</scope>
    <source>
        <strain evidence="2 3">USNM 41457</strain>
    </source>
</reference>